<evidence type="ECO:0000313" key="7">
    <source>
        <dbReference type="EMBL" id="OHU94266.1"/>
    </source>
</evidence>
<dbReference type="Pfam" id="PF26002">
    <property type="entry name" value="Beta-barrel_AprE"/>
    <property type="match status" value="1"/>
</dbReference>
<dbReference type="GO" id="GO:0015562">
    <property type="term" value="F:efflux transmembrane transporter activity"/>
    <property type="evidence" value="ECO:0007669"/>
    <property type="project" value="TreeGrafter"/>
</dbReference>
<sequence>MKKIIVFLVILAGFFILINFTAGAGSNSKLTVNSEKVERQVLADTILASGNLIFDSKVKVSSEVTGLVTEILVDEGDFVEKDDVLLQLDKTAYAADVSNYQSAVNAQEIEIDYTKEVTKDIKRRLDLKSRLYEQSSVGLESVESLKSEYRIAKIKEEAAVESLNQKRALLLYAKDKLSKTTFKASMSGLISSVDVKIGETVIASAMNFAGTSLLTLADPHTLIAELRVDEADIANVHIGQVAHIYTAANPRQFILGKVSSIGTSARSSKVGHGLYYAVKVALDNPTELHPGMSCRAEIITQETTPSLSVSISAVRKDKDNDQYYVWVLNNGKVEKRLVEVGMATDTHQSILSGLNIEDEVVTGPSRLFNKFKDGTRVLLKESKS</sequence>
<dbReference type="InterPro" id="IPR006143">
    <property type="entry name" value="RND_pump_MFP"/>
</dbReference>
<feature type="domain" description="Multidrug resistance protein MdtA-like C-terminal permuted SH3" evidence="5">
    <location>
        <begin position="312"/>
        <end position="363"/>
    </location>
</feature>
<dbReference type="Gene3D" id="1.10.287.470">
    <property type="entry name" value="Helix hairpin bin"/>
    <property type="match status" value="1"/>
</dbReference>
<dbReference type="SUPFAM" id="SSF111369">
    <property type="entry name" value="HlyD-like secretion proteins"/>
    <property type="match status" value="1"/>
</dbReference>
<dbReference type="Proteomes" id="UP000180253">
    <property type="component" value="Unassembled WGS sequence"/>
</dbReference>
<dbReference type="PRINTS" id="PR01490">
    <property type="entry name" value="RTXTOXIND"/>
</dbReference>
<protein>
    <submittedName>
        <fullName evidence="7">Uncharacterized protein</fullName>
    </submittedName>
</protein>
<comment type="similarity">
    <text evidence="2">Belongs to the membrane fusion protein (MFP) (TC 8.A.1) family.</text>
</comment>
<dbReference type="Gene3D" id="2.40.50.100">
    <property type="match status" value="1"/>
</dbReference>
<feature type="domain" description="Multidrug resistance protein MdtA-like barrel-sandwich hybrid" evidence="4">
    <location>
        <begin position="57"/>
        <end position="207"/>
    </location>
</feature>
<gene>
    <name evidence="7" type="ORF">BIW53_14370</name>
</gene>
<dbReference type="PANTHER" id="PTHR30469:SF33">
    <property type="entry name" value="SLR1207 PROTEIN"/>
    <property type="match status" value="1"/>
</dbReference>
<dbReference type="Gene3D" id="2.40.420.20">
    <property type="match status" value="1"/>
</dbReference>
<keyword evidence="8" id="KW-1185">Reference proteome</keyword>
<dbReference type="InterPro" id="IPR058982">
    <property type="entry name" value="Beta-barrel_AprE"/>
</dbReference>
<evidence type="ECO:0000256" key="2">
    <source>
        <dbReference type="ARBA" id="ARBA00009477"/>
    </source>
</evidence>
<dbReference type="RefSeq" id="WP_070992706.1">
    <property type="nucleotide sequence ID" value="NZ_CBCSHD010000009.1"/>
</dbReference>
<feature type="domain" description="AprE-like beta-barrel" evidence="6">
    <location>
        <begin position="222"/>
        <end position="300"/>
    </location>
</feature>
<dbReference type="Gene3D" id="2.40.30.170">
    <property type="match status" value="1"/>
</dbReference>
<dbReference type="GO" id="GO:1990281">
    <property type="term" value="C:efflux pump complex"/>
    <property type="evidence" value="ECO:0007669"/>
    <property type="project" value="TreeGrafter"/>
</dbReference>
<name>A0A1S1N4M7_9GAMM</name>
<dbReference type="STRING" id="327939.BIW53_14370"/>
<dbReference type="OrthoDB" id="2110899at2"/>
<dbReference type="AlphaFoldDB" id="A0A1S1N4M7"/>
<comment type="caution">
    <text evidence="7">The sequence shown here is derived from an EMBL/GenBank/DDBJ whole genome shotgun (WGS) entry which is preliminary data.</text>
</comment>
<accession>A0A1S1N4M7</accession>
<evidence type="ECO:0000256" key="3">
    <source>
        <dbReference type="ARBA" id="ARBA00022448"/>
    </source>
</evidence>
<proteinExistence type="inferred from homology"/>
<dbReference type="InterPro" id="IPR058627">
    <property type="entry name" value="MdtA-like_C"/>
</dbReference>
<evidence type="ECO:0000259" key="4">
    <source>
        <dbReference type="Pfam" id="PF25917"/>
    </source>
</evidence>
<evidence type="ECO:0000259" key="5">
    <source>
        <dbReference type="Pfam" id="PF25967"/>
    </source>
</evidence>
<reference evidence="7 8" key="1">
    <citation type="submission" date="2016-10" db="EMBL/GenBank/DDBJ databases">
        <title>Pseudoalteromonas amylolytica sp. nov., isolated from the surface seawater.</title>
        <authorList>
            <person name="Wu Y.-H."/>
            <person name="Cheng H."/>
            <person name="Jin X.-B."/>
            <person name="Wang C.-S."/>
            <person name="Xu X.-W."/>
        </authorList>
    </citation>
    <scope>NUCLEOTIDE SEQUENCE [LARGE SCALE GENOMIC DNA]</scope>
    <source>
        <strain evidence="7 8">JCM 12483</strain>
    </source>
</reference>
<evidence type="ECO:0000256" key="1">
    <source>
        <dbReference type="ARBA" id="ARBA00004196"/>
    </source>
</evidence>
<dbReference type="InterPro" id="IPR058625">
    <property type="entry name" value="MdtA-like_BSH"/>
</dbReference>
<dbReference type="PANTHER" id="PTHR30469">
    <property type="entry name" value="MULTIDRUG RESISTANCE PROTEIN MDTA"/>
    <property type="match status" value="1"/>
</dbReference>
<organism evidence="7 8">
    <name type="scientific">Pseudoalteromonas byunsanensis</name>
    <dbReference type="NCBI Taxonomy" id="327939"/>
    <lineage>
        <taxon>Bacteria</taxon>
        <taxon>Pseudomonadati</taxon>
        <taxon>Pseudomonadota</taxon>
        <taxon>Gammaproteobacteria</taxon>
        <taxon>Alteromonadales</taxon>
        <taxon>Pseudoalteromonadaceae</taxon>
        <taxon>Pseudoalteromonas</taxon>
    </lineage>
</organism>
<evidence type="ECO:0000259" key="6">
    <source>
        <dbReference type="Pfam" id="PF26002"/>
    </source>
</evidence>
<evidence type="ECO:0000313" key="8">
    <source>
        <dbReference type="Proteomes" id="UP000180253"/>
    </source>
</evidence>
<comment type="subcellular location">
    <subcellularLocation>
        <location evidence="1">Cell envelope</location>
    </subcellularLocation>
</comment>
<keyword evidence="3" id="KW-0813">Transport</keyword>
<dbReference type="Pfam" id="PF25967">
    <property type="entry name" value="RND-MFP_C"/>
    <property type="match status" value="1"/>
</dbReference>
<dbReference type="EMBL" id="MNAN01000034">
    <property type="protein sequence ID" value="OHU94266.1"/>
    <property type="molecule type" value="Genomic_DNA"/>
</dbReference>
<dbReference type="Pfam" id="PF25917">
    <property type="entry name" value="BSH_RND"/>
    <property type="match status" value="1"/>
</dbReference>
<dbReference type="NCBIfam" id="TIGR01730">
    <property type="entry name" value="RND_mfp"/>
    <property type="match status" value="1"/>
</dbReference>